<sequence length="714" mass="78009">MKKRYAKVSRRAARNGWPMLLLTGACCAPAYAQEVAAPVAPAASAPAADAPAPSTDEAASSAKLETVVVTAQRVSQNLQKTSISTAVVSGKEIREQGLNRLDTVIQGTPGVVVQTQPRGYLVAVRGLGTDLSPGVGDGAVAINVDGTYNARPEGTQVMYDLARVEVLRGPQSTFYGRSGPGGVVNIISNDPGFHNEGALALELGSYGTRRVEGMLNRELTDNVAIRVAGSVLKHDPYYNNGTSDADQKSLRAKLLFELSEDASALFGFEYVDLGGAGAGYVPAFAGNSVKDPWKTANPITGPSERYIGTKYWAQLDAKTSLGKLSVLTATSGGHNHQFIPTGSWLVDDDGEDPHSLRQNTLEVRLASQPVEHMKTLVGLYYYDNDMRIIQRPLTGPLAGGTIHQNSGARSKAVFGNATYSLTSTTRAVAGLRYTIDDKWQTTDRFPATPGDSSGTWHRADWKIGLEQDFGPKTMGYATISTGYRPGAWSTMPPDYPGIRPESLRSYELGWKTQSADDRWRLNTAVYYYDYRDYQVQDFYVDPTLGPVLAFSNAPKARNMGAEIEAQWRPAEADALGARVGYINSRFRSTIVIHPDGQNVSVDLNGSTLPHSPTWTIGAYYQRTQSFDSGKLVARLDGRYVTKYYVSPNEQPLSMQDSFWTGDFNLTWRPSQGDWSLNGYVKNIHNVYVKNFYSSGWLRGGAPRSYGLVWNKTFR</sequence>
<comment type="caution">
    <text evidence="17">The sequence shown here is derived from an EMBL/GenBank/DDBJ whole genome shotgun (WGS) entry which is preliminary data.</text>
</comment>
<dbReference type="RefSeq" id="WP_310349181.1">
    <property type="nucleotide sequence ID" value="NZ_JAVDXQ010000008.1"/>
</dbReference>
<keyword evidence="14" id="KW-0732">Signal</keyword>
<keyword evidence="17" id="KW-0675">Receptor</keyword>
<dbReference type="InterPro" id="IPR039426">
    <property type="entry name" value="TonB-dep_rcpt-like"/>
</dbReference>
<evidence type="ECO:0000256" key="13">
    <source>
        <dbReference type="RuleBase" id="RU003357"/>
    </source>
</evidence>
<keyword evidence="10 11" id="KW-0998">Cell outer membrane</keyword>
<dbReference type="PROSITE" id="PS52016">
    <property type="entry name" value="TONB_DEPENDENT_REC_3"/>
    <property type="match status" value="1"/>
</dbReference>
<dbReference type="InterPro" id="IPR000531">
    <property type="entry name" value="Beta-barrel_TonB"/>
</dbReference>
<evidence type="ECO:0000256" key="12">
    <source>
        <dbReference type="PROSITE-ProRule" id="PRU10143"/>
    </source>
</evidence>
<dbReference type="PANTHER" id="PTHR32552">
    <property type="entry name" value="FERRICHROME IRON RECEPTOR-RELATED"/>
    <property type="match status" value="1"/>
</dbReference>
<dbReference type="EMBL" id="JAVDXQ010000008">
    <property type="protein sequence ID" value="MDR7299475.1"/>
    <property type="molecule type" value="Genomic_DNA"/>
</dbReference>
<keyword evidence="9 11" id="KW-0472">Membrane</keyword>
<dbReference type="InterPro" id="IPR036942">
    <property type="entry name" value="Beta-barrel_TonB_sf"/>
</dbReference>
<dbReference type="PROSITE" id="PS00430">
    <property type="entry name" value="TONB_DEPENDENT_REC_1"/>
    <property type="match status" value="1"/>
</dbReference>
<evidence type="ECO:0000256" key="6">
    <source>
        <dbReference type="ARBA" id="ARBA00023004"/>
    </source>
</evidence>
<evidence type="ECO:0000256" key="3">
    <source>
        <dbReference type="ARBA" id="ARBA00022452"/>
    </source>
</evidence>
<feature type="domain" description="TonB-dependent receptor-like beta-barrel" evidence="15">
    <location>
        <begin position="216"/>
        <end position="683"/>
    </location>
</feature>
<organism evidence="17 18">
    <name type="scientific">Pelomonas aquatica</name>
    <dbReference type="NCBI Taxonomy" id="431058"/>
    <lineage>
        <taxon>Bacteria</taxon>
        <taxon>Pseudomonadati</taxon>
        <taxon>Pseudomonadota</taxon>
        <taxon>Betaproteobacteria</taxon>
        <taxon>Burkholderiales</taxon>
        <taxon>Sphaerotilaceae</taxon>
        <taxon>Roseateles</taxon>
    </lineage>
</organism>
<keyword evidence="3 11" id="KW-1134">Transmembrane beta strand</keyword>
<reference evidence="17 18" key="1">
    <citation type="submission" date="2023-07" db="EMBL/GenBank/DDBJ databases">
        <title>Sorghum-associated microbial communities from plants grown in Nebraska, USA.</title>
        <authorList>
            <person name="Schachtman D."/>
        </authorList>
    </citation>
    <scope>NUCLEOTIDE SEQUENCE [LARGE SCALE GENOMIC DNA]</scope>
    <source>
        <strain evidence="17 18">BE310</strain>
    </source>
</reference>
<keyword evidence="18" id="KW-1185">Reference proteome</keyword>
<evidence type="ECO:0000256" key="10">
    <source>
        <dbReference type="ARBA" id="ARBA00023237"/>
    </source>
</evidence>
<evidence type="ECO:0000256" key="5">
    <source>
        <dbReference type="ARBA" id="ARBA00022692"/>
    </source>
</evidence>
<evidence type="ECO:0000256" key="4">
    <source>
        <dbReference type="ARBA" id="ARBA00022496"/>
    </source>
</evidence>
<name>A0ABU1ZHK2_9BURK</name>
<dbReference type="Gene3D" id="2.40.170.20">
    <property type="entry name" value="TonB-dependent receptor, beta-barrel domain"/>
    <property type="match status" value="1"/>
</dbReference>
<protein>
    <submittedName>
        <fullName evidence="17">Iron complex outermembrane receptor protein</fullName>
    </submittedName>
</protein>
<comment type="similarity">
    <text evidence="11 13">Belongs to the TonB-dependent receptor family.</text>
</comment>
<dbReference type="SUPFAM" id="SSF56935">
    <property type="entry name" value="Porins"/>
    <property type="match status" value="1"/>
</dbReference>
<evidence type="ECO:0000256" key="9">
    <source>
        <dbReference type="ARBA" id="ARBA00023136"/>
    </source>
</evidence>
<keyword evidence="5 11" id="KW-0812">Transmembrane</keyword>
<keyword evidence="8 12" id="KW-0798">TonB box</keyword>
<evidence type="ECO:0000259" key="15">
    <source>
        <dbReference type="Pfam" id="PF00593"/>
    </source>
</evidence>
<evidence type="ECO:0000313" key="18">
    <source>
        <dbReference type="Proteomes" id="UP001180536"/>
    </source>
</evidence>
<dbReference type="Proteomes" id="UP001180536">
    <property type="component" value="Unassembled WGS sequence"/>
</dbReference>
<evidence type="ECO:0000256" key="11">
    <source>
        <dbReference type="PROSITE-ProRule" id="PRU01360"/>
    </source>
</evidence>
<evidence type="ECO:0000259" key="16">
    <source>
        <dbReference type="Pfam" id="PF07715"/>
    </source>
</evidence>
<dbReference type="PANTHER" id="PTHR32552:SF81">
    <property type="entry name" value="TONB-DEPENDENT OUTER MEMBRANE RECEPTOR"/>
    <property type="match status" value="1"/>
</dbReference>
<evidence type="ECO:0000256" key="1">
    <source>
        <dbReference type="ARBA" id="ARBA00004571"/>
    </source>
</evidence>
<feature type="short sequence motif" description="TonB box" evidence="12">
    <location>
        <begin position="66"/>
        <end position="72"/>
    </location>
</feature>
<keyword evidence="4" id="KW-0410">Iron transport</keyword>
<dbReference type="PROSITE" id="PS51257">
    <property type="entry name" value="PROKAR_LIPOPROTEIN"/>
    <property type="match status" value="1"/>
</dbReference>
<evidence type="ECO:0000256" key="14">
    <source>
        <dbReference type="SAM" id="SignalP"/>
    </source>
</evidence>
<evidence type="ECO:0000256" key="8">
    <source>
        <dbReference type="ARBA" id="ARBA00023077"/>
    </source>
</evidence>
<dbReference type="Pfam" id="PF07715">
    <property type="entry name" value="Plug"/>
    <property type="match status" value="1"/>
</dbReference>
<dbReference type="InterPro" id="IPR012910">
    <property type="entry name" value="Plug_dom"/>
</dbReference>
<feature type="domain" description="TonB-dependent receptor plug" evidence="16">
    <location>
        <begin position="78"/>
        <end position="183"/>
    </location>
</feature>
<evidence type="ECO:0000313" key="17">
    <source>
        <dbReference type="EMBL" id="MDR7299475.1"/>
    </source>
</evidence>
<feature type="chain" id="PRO_5046510697" evidence="14">
    <location>
        <begin position="33"/>
        <end position="714"/>
    </location>
</feature>
<gene>
    <name evidence="17" type="ORF">J2X16_004845</name>
</gene>
<keyword evidence="2 11" id="KW-0813">Transport</keyword>
<keyword evidence="7" id="KW-0406">Ion transport</keyword>
<feature type="signal peptide" evidence="14">
    <location>
        <begin position="1"/>
        <end position="32"/>
    </location>
</feature>
<comment type="subcellular location">
    <subcellularLocation>
        <location evidence="1 11">Cell outer membrane</location>
        <topology evidence="1 11">Multi-pass membrane protein</topology>
    </subcellularLocation>
</comment>
<proteinExistence type="inferred from homology"/>
<accession>A0ABU1ZHK2</accession>
<evidence type="ECO:0000256" key="7">
    <source>
        <dbReference type="ARBA" id="ARBA00023065"/>
    </source>
</evidence>
<dbReference type="InterPro" id="IPR010916">
    <property type="entry name" value="TonB_box_CS"/>
</dbReference>
<keyword evidence="6" id="KW-0408">Iron</keyword>
<dbReference type="Pfam" id="PF00593">
    <property type="entry name" value="TonB_dep_Rec_b-barrel"/>
    <property type="match status" value="1"/>
</dbReference>
<evidence type="ECO:0000256" key="2">
    <source>
        <dbReference type="ARBA" id="ARBA00022448"/>
    </source>
</evidence>